<dbReference type="InterPro" id="IPR013783">
    <property type="entry name" value="Ig-like_fold"/>
</dbReference>
<name>A0A9J6ZSU6_9BACT</name>
<accession>A0A9J6ZSU6</accession>
<organism evidence="2 3">
    <name type="scientific">Xiashengella succiniciproducens</name>
    <dbReference type="NCBI Taxonomy" id="2949635"/>
    <lineage>
        <taxon>Bacteria</taxon>
        <taxon>Pseudomonadati</taxon>
        <taxon>Bacteroidota</taxon>
        <taxon>Bacteroidia</taxon>
        <taxon>Marinilabiliales</taxon>
        <taxon>Marinilabiliaceae</taxon>
        <taxon>Xiashengella</taxon>
    </lineage>
</organism>
<evidence type="ECO:0000313" key="2">
    <source>
        <dbReference type="EMBL" id="URW80627.1"/>
    </source>
</evidence>
<sequence>MDTTIKQYQKMKYLFIICVFFCFACDDIFDENIEDKHVEIISPVGGCSINEGSITFMWENMEGAEYYHLMIVSPSFIEMSNVICDTIIYGDSLKTVSKKTAILQSGNYQWFVKAFNSAYSSLNPIYELTVLDILKPEEDEPVQDKGDETDQ</sequence>
<gene>
    <name evidence="2" type="ORF">M9189_04590</name>
</gene>
<proteinExistence type="predicted"/>
<dbReference type="KEGG" id="alkq:M9189_04590"/>
<keyword evidence="3" id="KW-1185">Reference proteome</keyword>
<reference evidence="2" key="1">
    <citation type="submission" date="2022-05" db="EMBL/GenBank/DDBJ databases">
        <authorList>
            <person name="Sun X."/>
        </authorList>
    </citation>
    <scope>NUCLEOTIDE SEQUENCE</scope>
    <source>
        <strain evidence="2">Ai-910</strain>
    </source>
</reference>
<feature type="transmembrane region" description="Helical" evidence="1">
    <location>
        <begin position="12"/>
        <end position="29"/>
    </location>
</feature>
<reference evidence="2" key="2">
    <citation type="submission" date="2022-06" db="EMBL/GenBank/DDBJ databases">
        <title>Xiashengella guii gen. nov. sp. nov., a bacterium isolated form anaerobic digestion tank.</title>
        <authorList>
            <person name="Huang H."/>
        </authorList>
    </citation>
    <scope>NUCLEOTIDE SEQUENCE</scope>
    <source>
        <strain evidence="2">Ai-910</strain>
    </source>
</reference>
<evidence type="ECO:0000313" key="3">
    <source>
        <dbReference type="Proteomes" id="UP001056426"/>
    </source>
</evidence>
<evidence type="ECO:0000256" key="1">
    <source>
        <dbReference type="SAM" id="Phobius"/>
    </source>
</evidence>
<keyword evidence="1" id="KW-0812">Transmembrane</keyword>
<dbReference type="AlphaFoldDB" id="A0A9J6ZSU6"/>
<dbReference type="EMBL" id="CP098400">
    <property type="protein sequence ID" value="URW80627.1"/>
    <property type="molecule type" value="Genomic_DNA"/>
</dbReference>
<keyword evidence="1" id="KW-0472">Membrane</keyword>
<protein>
    <submittedName>
        <fullName evidence="2">Uncharacterized protein</fullName>
    </submittedName>
</protein>
<dbReference type="Proteomes" id="UP001056426">
    <property type="component" value="Chromosome"/>
</dbReference>
<dbReference type="Gene3D" id="2.60.40.10">
    <property type="entry name" value="Immunoglobulins"/>
    <property type="match status" value="1"/>
</dbReference>
<dbReference type="RefSeq" id="WP_250724983.1">
    <property type="nucleotide sequence ID" value="NZ_CP098400.1"/>
</dbReference>
<keyword evidence="1" id="KW-1133">Transmembrane helix</keyword>